<evidence type="ECO:0000259" key="2">
    <source>
        <dbReference type="Pfam" id="PF01206"/>
    </source>
</evidence>
<evidence type="ECO:0000313" key="3">
    <source>
        <dbReference type="EMBL" id="AFA39050.1"/>
    </source>
</evidence>
<dbReference type="STRING" id="698757.Pogu_1023"/>
<dbReference type="KEGG" id="pog:Pogu_1023"/>
<organism evidence="3 4">
    <name type="scientific">Pyrobaculum oguniense (strain DSM 13380 / JCM 10595 / TE7)</name>
    <dbReference type="NCBI Taxonomy" id="698757"/>
    <lineage>
        <taxon>Archaea</taxon>
        <taxon>Thermoproteota</taxon>
        <taxon>Thermoprotei</taxon>
        <taxon>Thermoproteales</taxon>
        <taxon>Thermoproteaceae</taxon>
        <taxon>Pyrobaculum</taxon>
    </lineage>
</organism>
<reference evidence="3 4" key="1">
    <citation type="journal article" date="2012" name="Stand. Genomic Sci.">
        <title>Complete genome sequence of Pyrobaculum oguniense.</title>
        <authorList>
            <person name="Bernick D.L."/>
            <person name="Karplus K."/>
            <person name="Lui L.M."/>
            <person name="Coker J.K."/>
            <person name="Murphy J.N."/>
            <person name="Chan P.P."/>
            <person name="Cozen A.E."/>
            <person name="Lowe T.M."/>
        </authorList>
    </citation>
    <scope>NUCLEOTIDE SEQUENCE [LARGE SCALE GENOMIC DNA]</scope>
    <source>
        <strain evidence="3 4">TE7</strain>
    </source>
</reference>
<dbReference type="HOGENOM" id="CLU_165255_4_0_2"/>
<dbReference type="Proteomes" id="UP000009062">
    <property type="component" value="Chromosome"/>
</dbReference>
<sequence length="94" mass="10544">MLSSPTVIRYICKSGDAFVTPSKSVRISGSHCLGPVVVNKEIADVPIGGVLEILTNDPCAKEDLRVWAKFTKNEIVKIEELGEGWMRFWILRKR</sequence>
<dbReference type="Gene3D" id="3.30.110.40">
    <property type="entry name" value="TusA-like domain"/>
    <property type="match status" value="1"/>
</dbReference>
<comment type="similarity">
    <text evidence="1">Belongs to the sulfur carrier protein TusA family.</text>
</comment>
<feature type="domain" description="UPF0033" evidence="2">
    <location>
        <begin position="27"/>
        <end position="90"/>
    </location>
</feature>
<dbReference type="SUPFAM" id="SSF64307">
    <property type="entry name" value="SirA-like"/>
    <property type="match status" value="1"/>
</dbReference>
<dbReference type="PANTHER" id="PTHR33279:SF6">
    <property type="entry name" value="SULFUR CARRIER PROTEIN YEDF-RELATED"/>
    <property type="match status" value="1"/>
</dbReference>
<proteinExistence type="inferred from homology"/>
<gene>
    <name evidence="3" type="ordered locus">Pogu_1023</name>
</gene>
<keyword evidence="4" id="KW-1185">Reference proteome</keyword>
<evidence type="ECO:0000313" key="4">
    <source>
        <dbReference type="Proteomes" id="UP000009062"/>
    </source>
</evidence>
<dbReference type="Pfam" id="PF01206">
    <property type="entry name" value="TusA"/>
    <property type="match status" value="1"/>
</dbReference>
<dbReference type="InterPro" id="IPR036868">
    <property type="entry name" value="TusA-like_sf"/>
</dbReference>
<protein>
    <submittedName>
        <fullName evidence="3">Redox protein, regulator of disulfide bond formation</fullName>
    </submittedName>
</protein>
<dbReference type="AlphaFoldDB" id="H6Q9Z2"/>
<accession>H6Q9Z2</accession>
<dbReference type="EMBL" id="CP003316">
    <property type="protein sequence ID" value="AFA39050.1"/>
    <property type="molecule type" value="Genomic_DNA"/>
</dbReference>
<evidence type="ECO:0000256" key="1">
    <source>
        <dbReference type="ARBA" id="ARBA00008984"/>
    </source>
</evidence>
<dbReference type="InterPro" id="IPR001455">
    <property type="entry name" value="TusA-like"/>
</dbReference>
<dbReference type="eggNOG" id="arCOG02062">
    <property type="taxonomic scope" value="Archaea"/>
</dbReference>
<dbReference type="CDD" id="cd00291">
    <property type="entry name" value="SirA_YedF_YeeD"/>
    <property type="match status" value="1"/>
</dbReference>
<dbReference type="PANTHER" id="PTHR33279">
    <property type="entry name" value="SULFUR CARRIER PROTEIN YEDF-RELATED"/>
    <property type="match status" value="1"/>
</dbReference>
<name>H6Q9Z2_PYROT</name>